<protein>
    <submittedName>
        <fullName evidence="2">AhpC/TSA family protein</fullName>
    </submittedName>
</protein>
<dbReference type="Gene3D" id="3.40.30.10">
    <property type="entry name" value="Glutaredoxin"/>
    <property type="match status" value="1"/>
</dbReference>
<feature type="region of interest" description="Disordered" evidence="1">
    <location>
        <begin position="731"/>
        <end position="768"/>
    </location>
</feature>
<name>A0A1I2AW39_9BACT</name>
<feature type="region of interest" description="Disordered" evidence="1">
    <location>
        <begin position="669"/>
        <end position="695"/>
    </location>
</feature>
<accession>A0A1I2AW39</accession>
<dbReference type="Proteomes" id="UP000199400">
    <property type="component" value="Unassembled WGS sequence"/>
</dbReference>
<dbReference type="EMBL" id="FOMX01000014">
    <property type="protein sequence ID" value="SFE47100.1"/>
    <property type="molecule type" value="Genomic_DNA"/>
</dbReference>
<dbReference type="CDD" id="cd02966">
    <property type="entry name" value="TlpA_like_family"/>
    <property type="match status" value="1"/>
</dbReference>
<dbReference type="STRING" id="54.SAMN02745121_04361"/>
<reference evidence="3" key="1">
    <citation type="submission" date="2016-10" db="EMBL/GenBank/DDBJ databases">
        <authorList>
            <person name="Varghese N."/>
            <person name="Submissions S."/>
        </authorList>
    </citation>
    <scope>NUCLEOTIDE SEQUENCE [LARGE SCALE GENOMIC DNA]</scope>
    <source>
        <strain evidence="3">ATCC 25963</strain>
    </source>
</reference>
<dbReference type="OrthoDB" id="9796554at2"/>
<dbReference type="RefSeq" id="WP_096332012.1">
    <property type="nucleotide sequence ID" value="NZ_FOMX01000014.1"/>
</dbReference>
<dbReference type="AlphaFoldDB" id="A0A1I2AW39"/>
<evidence type="ECO:0000313" key="3">
    <source>
        <dbReference type="Proteomes" id="UP000199400"/>
    </source>
</evidence>
<proteinExistence type="predicted"/>
<organism evidence="2 3">
    <name type="scientific">Nannocystis exedens</name>
    <dbReference type="NCBI Taxonomy" id="54"/>
    <lineage>
        <taxon>Bacteria</taxon>
        <taxon>Pseudomonadati</taxon>
        <taxon>Myxococcota</taxon>
        <taxon>Polyangia</taxon>
        <taxon>Nannocystales</taxon>
        <taxon>Nannocystaceae</taxon>
        <taxon>Nannocystis</taxon>
    </lineage>
</organism>
<dbReference type="SUPFAM" id="SSF52833">
    <property type="entry name" value="Thioredoxin-like"/>
    <property type="match status" value="1"/>
</dbReference>
<keyword evidence="3" id="KW-1185">Reference proteome</keyword>
<feature type="compositionally biased region" description="Basic residues" evidence="1">
    <location>
        <begin position="686"/>
        <end position="695"/>
    </location>
</feature>
<evidence type="ECO:0000256" key="1">
    <source>
        <dbReference type="SAM" id="MobiDB-lite"/>
    </source>
</evidence>
<gene>
    <name evidence="2" type="ORF">SAMN02745121_04361</name>
</gene>
<feature type="compositionally biased region" description="Low complexity" evidence="1">
    <location>
        <begin position="644"/>
        <end position="655"/>
    </location>
</feature>
<evidence type="ECO:0000313" key="2">
    <source>
        <dbReference type="EMBL" id="SFE47100.1"/>
    </source>
</evidence>
<feature type="region of interest" description="Disordered" evidence="1">
    <location>
        <begin position="623"/>
        <end position="657"/>
    </location>
</feature>
<dbReference type="InterPro" id="IPR036249">
    <property type="entry name" value="Thioredoxin-like_sf"/>
</dbReference>
<sequence length="808" mass="85887">MWGALALALVGCSPRAPRAVAQREATAPNPAEVAADSLRALLAADDADRCAAEGEAQVRQHPGSGRLRAWWLACVARTGRNGEAAAQVDRWLAERPDDAWARWARLAVWLEESEPARPASLADTAALVEAMAGHPDAVRLRAAALARWHHGDELAALVAVHPDAPPWARAVARLEKARGDATLVPQALADAHEIAATDPEFVTAAALVGAGLERAMKLVEALAWVDRGLQRAPDSLQLRARRWWLLQLQPAEPAANKRAVLEDIAATLARAGARPAVLLAAARTYRQLGEPGLAEPLEARLLREFADSPAAEALVAARDRALTGDDPYSTAKPSPAQLAAQGAADAAFLARPRHHDPLLREAAALRRFEAAVADPAAPPAAVVAAVEAARPLLHREQLRFFSAAARALIDRGGEPARAEALVREGLAAVADEVEVARARGHSFDGYQGWIEGELYDLLARVRLSERRVADAEAALAAATKRGSQGDDHTLAQAELVRLRGDAAEADRLLVACSDAQDGDVGDDACRRALAAAWLRTHGSQRGLDAHAAKLLARVRAERRQQVFAAIAAEPRPAPEFRFTTLDGQAVSSESARGKLTVLHFWFTACGPCVEELPRWQQFVDAHARPARPRAADGPRDRRRRRGHGVAARAPAALPGGDERRLLRARPAVGLPDHVVPRSPGPDRLRGAGRRARPAARVRLAGRGAARGRGQARGVRSVVSLGACLLRQMRRPGRAGGRRAAASAPHGMSFATGPGRDGPSPRSARPRGAAGCEGICAAVRSFATVAARCFAPRPGSGGARPRRQAWVDI</sequence>